<dbReference type="AlphaFoldDB" id="A0AAD9Z3D9"/>
<evidence type="ECO:0008006" key="5">
    <source>
        <dbReference type="Google" id="ProtNLM"/>
    </source>
</evidence>
<accession>A0AAD9Z3D9</accession>
<sequence>MQIYTSDKTSPSIIVLGITASDASKCGRWECSIPSKLGYNIAVSVLSFLTLIYLILATGPSPQARLLPWFIWGQLSLDALMFILWLATAAPSSYSCNDLCNACSAYNEVLYDTDMCFCFDNTSIFKRTYWPKPKGILHSRSPRSHSSGGSGGRSSSGGGGSIIAARQAFDAIMTLLFAFCLGATIFWIIKSRQTGSTTATMAMATEKQEEAGIPAAGAAPSSNEQSGAKAEH</sequence>
<reference evidence="3" key="1">
    <citation type="submission" date="2022-11" db="EMBL/GenBank/DDBJ databases">
        <title>Chromosomal genome sequence assembly and mating type (MAT) locus characterization of the leprose asexual lichenized fungus Lepraria neglecta (Nyl.) Erichsen.</title>
        <authorList>
            <person name="Allen J.L."/>
            <person name="Pfeffer B."/>
        </authorList>
    </citation>
    <scope>NUCLEOTIDE SEQUENCE</scope>
    <source>
        <strain evidence="3">Allen 5258</strain>
    </source>
</reference>
<feature type="compositionally biased region" description="Low complexity" evidence="1">
    <location>
        <begin position="205"/>
        <end position="222"/>
    </location>
</feature>
<evidence type="ECO:0000256" key="1">
    <source>
        <dbReference type="SAM" id="MobiDB-lite"/>
    </source>
</evidence>
<evidence type="ECO:0000313" key="4">
    <source>
        <dbReference type="Proteomes" id="UP001276659"/>
    </source>
</evidence>
<evidence type="ECO:0000256" key="2">
    <source>
        <dbReference type="SAM" id="Phobius"/>
    </source>
</evidence>
<keyword evidence="4" id="KW-1185">Reference proteome</keyword>
<dbReference type="EMBL" id="JASNWA010000009">
    <property type="protein sequence ID" value="KAK3170211.1"/>
    <property type="molecule type" value="Genomic_DNA"/>
</dbReference>
<name>A0AAD9Z3D9_9LECA</name>
<evidence type="ECO:0000313" key="3">
    <source>
        <dbReference type="EMBL" id="KAK3170211.1"/>
    </source>
</evidence>
<gene>
    <name evidence="3" type="ORF">OEA41_009597</name>
</gene>
<feature type="compositionally biased region" description="Gly residues" evidence="1">
    <location>
        <begin position="148"/>
        <end position="158"/>
    </location>
</feature>
<feature type="transmembrane region" description="Helical" evidence="2">
    <location>
        <begin position="171"/>
        <end position="189"/>
    </location>
</feature>
<keyword evidence="2" id="KW-0472">Membrane</keyword>
<feature type="transmembrane region" description="Helical" evidence="2">
    <location>
        <begin position="37"/>
        <end position="57"/>
    </location>
</feature>
<feature type="region of interest" description="Disordered" evidence="1">
    <location>
        <begin position="205"/>
        <end position="232"/>
    </location>
</feature>
<feature type="transmembrane region" description="Helical" evidence="2">
    <location>
        <begin position="69"/>
        <end position="87"/>
    </location>
</feature>
<comment type="caution">
    <text evidence="3">The sequence shown here is derived from an EMBL/GenBank/DDBJ whole genome shotgun (WGS) entry which is preliminary data.</text>
</comment>
<proteinExistence type="predicted"/>
<feature type="region of interest" description="Disordered" evidence="1">
    <location>
        <begin position="136"/>
        <end position="158"/>
    </location>
</feature>
<protein>
    <recommendedName>
        <fullName evidence="5">MARVEL domain-containing protein</fullName>
    </recommendedName>
</protein>
<keyword evidence="2" id="KW-0812">Transmembrane</keyword>
<dbReference type="Proteomes" id="UP001276659">
    <property type="component" value="Unassembled WGS sequence"/>
</dbReference>
<organism evidence="3 4">
    <name type="scientific">Lepraria neglecta</name>
    <dbReference type="NCBI Taxonomy" id="209136"/>
    <lineage>
        <taxon>Eukaryota</taxon>
        <taxon>Fungi</taxon>
        <taxon>Dikarya</taxon>
        <taxon>Ascomycota</taxon>
        <taxon>Pezizomycotina</taxon>
        <taxon>Lecanoromycetes</taxon>
        <taxon>OSLEUM clade</taxon>
        <taxon>Lecanoromycetidae</taxon>
        <taxon>Lecanorales</taxon>
        <taxon>Lecanorineae</taxon>
        <taxon>Stereocaulaceae</taxon>
        <taxon>Lepraria</taxon>
    </lineage>
</organism>
<dbReference type="PANTHER" id="PTHR37451:SF1">
    <property type="entry name" value="MARVEL DOMAIN-CONTAINING PROTEIN"/>
    <property type="match status" value="1"/>
</dbReference>
<dbReference type="PANTHER" id="PTHR37451">
    <property type="entry name" value="MARVEL DOMAIN"/>
    <property type="match status" value="1"/>
</dbReference>
<keyword evidence="2" id="KW-1133">Transmembrane helix</keyword>